<evidence type="ECO:0000256" key="1">
    <source>
        <dbReference type="SAM" id="Phobius"/>
    </source>
</evidence>
<dbReference type="InterPro" id="IPR022072">
    <property type="entry name" value="DUF3624"/>
</dbReference>
<feature type="transmembrane region" description="Helical" evidence="1">
    <location>
        <begin position="20"/>
        <end position="39"/>
    </location>
</feature>
<dbReference type="OrthoDB" id="5589052at2"/>
<dbReference type="AlphaFoldDB" id="A0A2M8HD55"/>
<dbReference type="RefSeq" id="WP_100858725.1">
    <property type="nucleotide sequence ID" value="NZ_PGCP01000004.1"/>
</dbReference>
<name>A0A2M8HD55_9GAMM</name>
<proteinExistence type="predicted"/>
<protein>
    <submittedName>
        <fullName evidence="2">DUF3624 domain-containing protein</fullName>
    </submittedName>
</protein>
<keyword evidence="1" id="KW-0472">Membrane</keyword>
<organism evidence="2 3">
    <name type="scientific">Aeromonas lusitana</name>
    <dbReference type="NCBI Taxonomy" id="931529"/>
    <lineage>
        <taxon>Bacteria</taxon>
        <taxon>Pseudomonadati</taxon>
        <taxon>Pseudomonadota</taxon>
        <taxon>Gammaproteobacteria</taxon>
        <taxon>Aeromonadales</taxon>
        <taxon>Aeromonadaceae</taxon>
        <taxon>Aeromonas</taxon>
    </lineage>
</organism>
<keyword evidence="1" id="KW-0812">Transmembrane</keyword>
<reference evidence="2 3" key="1">
    <citation type="submission" date="2017-11" db="EMBL/GenBank/DDBJ databases">
        <title>Draft genome sequence of environmental isolate Aeromonas lusitania sp. nov. MDC 2473.</title>
        <authorList>
            <person name="Colston S.M."/>
            <person name="Navarro A."/>
            <person name="Martinez-Murcia A.J."/>
            <person name="Graf J."/>
        </authorList>
    </citation>
    <scope>NUCLEOTIDE SEQUENCE [LARGE SCALE GENOMIC DNA]</scope>
    <source>
        <strain evidence="2 3">MDC 2473</strain>
    </source>
</reference>
<evidence type="ECO:0000313" key="2">
    <source>
        <dbReference type="EMBL" id="PJC94506.1"/>
    </source>
</evidence>
<gene>
    <name evidence="2" type="ORF">CUC44_04175</name>
</gene>
<keyword evidence="3" id="KW-1185">Reference proteome</keyword>
<dbReference type="Pfam" id="PF12292">
    <property type="entry name" value="DUF3624"/>
    <property type="match status" value="1"/>
</dbReference>
<evidence type="ECO:0000313" key="3">
    <source>
        <dbReference type="Proteomes" id="UP000232060"/>
    </source>
</evidence>
<comment type="caution">
    <text evidence="2">The sequence shown here is derived from an EMBL/GenBank/DDBJ whole genome shotgun (WGS) entry which is preliminary data.</text>
</comment>
<keyword evidence="1" id="KW-1133">Transmembrane helix</keyword>
<sequence length="81" mass="8795">MSCDDCLATAIRAKLGRCPVCAAQTLLIGVMGWLAWWWLGADASINALTALLFALAGSGLFGLHLLVFLWRRVANPAREHE</sequence>
<feature type="transmembrane region" description="Helical" evidence="1">
    <location>
        <begin position="45"/>
        <end position="70"/>
    </location>
</feature>
<dbReference type="EMBL" id="PGCP01000004">
    <property type="protein sequence ID" value="PJC94506.1"/>
    <property type="molecule type" value="Genomic_DNA"/>
</dbReference>
<accession>A0A2M8HD55</accession>
<dbReference type="Proteomes" id="UP000232060">
    <property type="component" value="Unassembled WGS sequence"/>
</dbReference>